<dbReference type="PANTHER" id="PTHR30087">
    <property type="entry name" value="INNER MEMBRANE PROTEIN"/>
    <property type="match status" value="1"/>
</dbReference>
<name>A0A0E1W7L0_BURPE</name>
<dbReference type="Proteomes" id="UP000001812">
    <property type="component" value="Chromosome II"/>
</dbReference>
<protein>
    <submittedName>
        <fullName evidence="2">Uncharacterized protein</fullName>
    </submittedName>
</protein>
<dbReference type="EMBL" id="CM000833">
    <property type="protein sequence ID" value="EET05567.1"/>
    <property type="molecule type" value="Genomic_DNA"/>
</dbReference>
<dbReference type="AlphaFoldDB" id="A0A0E1W7L0"/>
<organism evidence="2 3">
    <name type="scientific">Burkholderia pseudomallei 1710a</name>
    <dbReference type="NCBI Taxonomy" id="320371"/>
    <lineage>
        <taxon>Bacteria</taxon>
        <taxon>Pseudomonadati</taxon>
        <taxon>Pseudomonadota</taxon>
        <taxon>Betaproteobacteria</taxon>
        <taxon>Burkholderiales</taxon>
        <taxon>Burkholderiaceae</taxon>
        <taxon>Burkholderia</taxon>
        <taxon>pseudomallei group</taxon>
    </lineage>
</organism>
<gene>
    <name evidence="2" type="ORF">BURPS1710A_A1681</name>
</gene>
<reference evidence="3" key="1">
    <citation type="submission" date="2007-08" db="EMBL/GenBank/DDBJ databases">
        <title>Annotation of Burkholderia pseudomallei 1710a.</title>
        <authorList>
            <person name="Harkins D.M."/>
            <person name="DeShazer D."/>
            <person name="Woods D.E."/>
            <person name="Brinkac L.M."/>
            <person name="Brown K.A."/>
            <person name="Hung G.C."/>
            <person name="Tuanyok A."/>
            <person name="Zhang B."/>
            <person name="Nierman W.C."/>
        </authorList>
    </citation>
    <scope>NUCLEOTIDE SEQUENCE [LARGE SCALE GENOMIC DNA]</scope>
    <source>
        <strain evidence="3">1710a</strain>
    </source>
</reference>
<evidence type="ECO:0000313" key="2">
    <source>
        <dbReference type="EMBL" id="EET05567.1"/>
    </source>
</evidence>
<dbReference type="InterPro" id="IPR007553">
    <property type="entry name" value="2-thiour_desulf"/>
</dbReference>
<dbReference type="Pfam" id="PF04463">
    <property type="entry name" value="2-thiour_desulf"/>
    <property type="match status" value="1"/>
</dbReference>
<accession>A0A0E1W7L0</accession>
<proteinExistence type="predicted"/>
<evidence type="ECO:0000256" key="1">
    <source>
        <dbReference type="SAM" id="MobiDB-lite"/>
    </source>
</evidence>
<dbReference type="HOGENOM" id="CLU_076318_1_0_4"/>
<evidence type="ECO:0000313" key="3">
    <source>
        <dbReference type="Proteomes" id="UP000001812"/>
    </source>
</evidence>
<feature type="region of interest" description="Disordered" evidence="1">
    <location>
        <begin position="22"/>
        <end position="58"/>
    </location>
</feature>
<dbReference type="PANTHER" id="PTHR30087:SF1">
    <property type="entry name" value="HYPOTHETICAL CYTOSOLIC PROTEIN"/>
    <property type="match status" value="1"/>
</dbReference>
<reference evidence="2 3" key="2">
    <citation type="submission" date="2009-05" db="EMBL/GenBank/DDBJ databases">
        <authorList>
            <person name="Harkins D.M."/>
            <person name="DeShazer D."/>
            <person name="Woods D.E."/>
            <person name="Brinkac L.M."/>
            <person name="Brown K.A."/>
            <person name="Hung G.C."/>
            <person name="Tuanyok A."/>
            <person name="Zhang B."/>
            <person name="Nierman W.C."/>
        </authorList>
    </citation>
    <scope>NUCLEOTIDE SEQUENCE [LARGE SCALE GENOMIC DNA]</scope>
    <source>
        <strain evidence="2 3">1710a</strain>
    </source>
</reference>
<sequence>MEARIACAAGYRAALRSAGWRTRASVSEEAGRPRRSVEAVTGESPAAPRTARSGSQPANRRIHIMNKILVSACLAGLPVRYDGSSKTVEDALLHTWRDEGRLVVVCPELAAGFGTPRRPAEIRLHRGGGDVLAGAASIWDDTGADVTARFIDGAHHALRQAIAHGCRYALLADGSPSCGSGFIYDGTFSGNRRDGSGVAAALLEQHGIRVFAPSKLKALASLIERDG</sequence>